<name>A0ABU7KHG3_9ACTN</name>
<dbReference type="Proteomes" id="UP001356095">
    <property type="component" value="Unassembled WGS sequence"/>
</dbReference>
<dbReference type="RefSeq" id="WP_330095430.1">
    <property type="nucleotide sequence ID" value="NZ_JAUZMY010000060.1"/>
</dbReference>
<evidence type="ECO:0000313" key="2">
    <source>
        <dbReference type="Proteomes" id="UP001356095"/>
    </source>
</evidence>
<gene>
    <name evidence="1" type="ORF">Q8791_31090</name>
</gene>
<comment type="caution">
    <text evidence="1">The sequence shown here is derived from an EMBL/GenBank/DDBJ whole genome shotgun (WGS) entry which is preliminary data.</text>
</comment>
<dbReference type="EMBL" id="JAUZMY010000060">
    <property type="protein sequence ID" value="MEE2041676.1"/>
    <property type="molecule type" value="Genomic_DNA"/>
</dbReference>
<keyword evidence="2" id="KW-1185">Reference proteome</keyword>
<organism evidence="1 2">
    <name type="scientific">Nocardiopsis codii</name>
    <dbReference type="NCBI Taxonomy" id="3065942"/>
    <lineage>
        <taxon>Bacteria</taxon>
        <taxon>Bacillati</taxon>
        <taxon>Actinomycetota</taxon>
        <taxon>Actinomycetes</taxon>
        <taxon>Streptosporangiales</taxon>
        <taxon>Nocardiopsidaceae</taxon>
        <taxon>Nocardiopsis</taxon>
    </lineage>
</organism>
<accession>A0ABU7KHG3</accession>
<reference evidence="1 2" key="1">
    <citation type="submission" date="2023-08" db="EMBL/GenBank/DDBJ databases">
        <authorList>
            <person name="Girao M."/>
            <person name="Carvalho M.F."/>
        </authorList>
    </citation>
    <scope>NUCLEOTIDE SEQUENCE [LARGE SCALE GENOMIC DNA]</scope>
    <source>
        <strain evidence="1 2">CT-R113</strain>
    </source>
</reference>
<sequence length="65" mass="7200">MDSSRDDTALRPSGICRRGHHDWKHDAPGAKRKICTRCRSMTMTNYCDCAECASADPDGAAVPRF</sequence>
<proteinExistence type="predicted"/>
<evidence type="ECO:0000313" key="1">
    <source>
        <dbReference type="EMBL" id="MEE2041676.1"/>
    </source>
</evidence>
<protein>
    <submittedName>
        <fullName evidence="1">Uncharacterized protein</fullName>
    </submittedName>
</protein>